<reference evidence="2 3" key="1">
    <citation type="journal article" date="2019" name="Int. J. Syst. Evol. Microbiol.">
        <title>The Global Catalogue of Microorganisms (GCM) 10K type strain sequencing project: providing services to taxonomists for standard genome sequencing and annotation.</title>
        <authorList>
            <consortium name="The Broad Institute Genomics Platform"/>
            <consortium name="The Broad Institute Genome Sequencing Center for Infectious Disease"/>
            <person name="Wu L."/>
            <person name="Ma J."/>
        </authorList>
    </citation>
    <scope>NUCLEOTIDE SEQUENCE [LARGE SCALE GENOMIC DNA]</scope>
    <source>
        <strain evidence="2 3">JCM 15591</strain>
    </source>
</reference>
<keyword evidence="1" id="KW-0812">Transmembrane</keyword>
<dbReference type="RefSeq" id="WP_344069672.1">
    <property type="nucleotide sequence ID" value="NZ_BAAAPN010000107.1"/>
</dbReference>
<evidence type="ECO:0000313" key="3">
    <source>
        <dbReference type="Proteomes" id="UP001501475"/>
    </source>
</evidence>
<feature type="transmembrane region" description="Helical" evidence="1">
    <location>
        <begin position="33"/>
        <end position="54"/>
    </location>
</feature>
<evidence type="ECO:0000313" key="2">
    <source>
        <dbReference type="EMBL" id="GAA1778099.1"/>
    </source>
</evidence>
<dbReference type="Proteomes" id="UP001501475">
    <property type="component" value="Unassembled WGS sequence"/>
</dbReference>
<sequence>MTSKRNLAAIGALAGLALVALIAAVLDWGVLVVLAFAGMLAVLGVVALNTNTLVRSHRQAFDKIVRSGGFGSASGALTMGPVGAPASQEDLTGALRLLQAQYVGRLDRAQSTFERAAAALTAATGAGPAADPLATLPDGSVLVLQAVTPESIARASDAVRAGIAVHVVAPDSVAREALAAAGLGEAVAVVDAAPAGVTSIVLPG</sequence>
<dbReference type="EMBL" id="BAAAPN010000107">
    <property type="protein sequence ID" value="GAA1778099.1"/>
    <property type="molecule type" value="Genomic_DNA"/>
</dbReference>
<keyword evidence="1" id="KW-1133">Transmembrane helix</keyword>
<keyword evidence="3" id="KW-1185">Reference proteome</keyword>
<keyword evidence="1" id="KW-0472">Membrane</keyword>
<gene>
    <name evidence="2" type="ORF">GCM10009810_38830</name>
</gene>
<evidence type="ECO:0000256" key="1">
    <source>
        <dbReference type="SAM" id="Phobius"/>
    </source>
</evidence>
<proteinExistence type="predicted"/>
<accession>A0ABN2L9W1</accession>
<name>A0ABN2L9W1_9MICO</name>
<comment type="caution">
    <text evidence="2">The sequence shown here is derived from an EMBL/GenBank/DDBJ whole genome shotgun (WGS) entry which is preliminary data.</text>
</comment>
<protein>
    <submittedName>
        <fullName evidence="2">Uncharacterized protein</fullName>
    </submittedName>
</protein>
<organism evidence="2 3">
    <name type="scientific">Nostocoides vanveenii</name>
    <dbReference type="NCBI Taxonomy" id="330835"/>
    <lineage>
        <taxon>Bacteria</taxon>
        <taxon>Bacillati</taxon>
        <taxon>Actinomycetota</taxon>
        <taxon>Actinomycetes</taxon>
        <taxon>Micrococcales</taxon>
        <taxon>Intrasporangiaceae</taxon>
        <taxon>Nostocoides</taxon>
    </lineage>
</organism>